<feature type="signal peptide" evidence="5">
    <location>
        <begin position="1"/>
        <end position="17"/>
    </location>
</feature>
<gene>
    <name evidence="6" type="ORF">ANCDUO_12119</name>
</gene>
<dbReference type="GO" id="GO:0009986">
    <property type="term" value="C:cell surface"/>
    <property type="evidence" value="ECO:0007669"/>
    <property type="project" value="InterPro"/>
</dbReference>
<comment type="similarity">
    <text evidence="2">Belongs to the nematode transthyretin-like family.</text>
</comment>
<dbReference type="Gene3D" id="2.60.40.3330">
    <property type="match status" value="1"/>
</dbReference>
<evidence type="ECO:0000313" key="6">
    <source>
        <dbReference type="EMBL" id="KIH57686.1"/>
    </source>
</evidence>
<evidence type="ECO:0000313" key="7">
    <source>
        <dbReference type="Proteomes" id="UP000054047"/>
    </source>
</evidence>
<reference evidence="6 7" key="1">
    <citation type="submission" date="2013-12" db="EMBL/GenBank/DDBJ databases">
        <title>Draft genome of the parsitic nematode Ancylostoma duodenale.</title>
        <authorList>
            <person name="Mitreva M."/>
        </authorList>
    </citation>
    <scope>NUCLEOTIDE SEQUENCE [LARGE SCALE GENOMIC DNA]</scope>
    <source>
        <strain evidence="6 7">Zhejiang</strain>
    </source>
</reference>
<evidence type="ECO:0000256" key="5">
    <source>
        <dbReference type="SAM" id="SignalP"/>
    </source>
</evidence>
<feature type="chain" id="PRO_5002149195" evidence="5">
    <location>
        <begin position="18"/>
        <end position="130"/>
    </location>
</feature>
<dbReference type="Proteomes" id="UP000054047">
    <property type="component" value="Unassembled WGS sequence"/>
</dbReference>
<dbReference type="AlphaFoldDB" id="A0A0C2GKS7"/>
<dbReference type="GO" id="GO:0005576">
    <property type="term" value="C:extracellular region"/>
    <property type="evidence" value="ECO:0007669"/>
    <property type="project" value="UniProtKB-SubCell"/>
</dbReference>
<name>A0A0C2GKS7_9BILA</name>
<keyword evidence="4 5" id="KW-0732">Signal</keyword>
<dbReference type="InterPro" id="IPR001534">
    <property type="entry name" value="Transthyretin-like"/>
</dbReference>
<dbReference type="PANTHER" id="PTHR21700">
    <property type="entry name" value="TRANSTHYRETIN-LIKE FAMILY PROTEIN-RELATED"/>
    <property type="match status" value="1"/>
</dbReference>
<evidence type="ECO:0000256" key="3">
    <source>
        <dbReference type="ARBA" id="ARBA00022525"/>
    </source>
</evidence>
<organism evidence="6 7">
    <name type="scientific">Ancylostoma duodenale</name>
    <dbReference type="NCBI Taxonomy" id="51022"/>
    <lineage>
        <taxon>Eukaryota</taxon>
        <taxon>Metazoa</taxon>
        <taxon>Ecdysozoa</taxon>
        <taxon>Nematoda</taxon>
        <taxon>Chromadorea</taxon>
        <taxon>Rhabditida</taxon>
        <taxon>Rhabditina</taxon>
        <taxon>Rhabditomorpha</taxon>
        <taxon>Strongyloidea</taxon>
        <taxon>Ancylostomatidae</taxon>
        <taxon>Ancylostomatinae</taxon>
        <taxon>Ancylostoma</taxon>
    </lineage>
</organism>
<protein>
    <submittedName>
        <fullName evidence="6">Transthyretin-like family protein</fullName>
    </submittedName>
</protein>
<dbReference type="EMBL" id="KN734066">
    <property type="protein sequence ID" value="KIH57686.1"/>
    <property type="molecule type" value="Genomic_DNA"/>
</dbReference>
<dbReference type="InterPro" id="IPR038479">
    <property type="entry name" value="Transthyretin-like_sf"/>
</dbReference>
<dbReference type="OrthoDB" id="5816046at2759"/>
<proteinExistence type="inferred from homology"/>
<sequence>MVIQAILCASLFSLCAAFREQSIAVKGRLLCGTEPASNIRVKLWDEDSGYSDSNGEFFLAGATKEFTAMEPILKIYHDCNDGIKSGVRKLKFGLPDQYISNGLTPLKTVDVGVINLELTYMEEGRKSIAD</sequence>
<evidence type="ECO:0000256" key="2">
    <source>
        <dbReference type="ARBA" id="ARBA00010112"/>
    </source>
</evidence>
<keyword evidence="3" id="KW-0964">Secreted</keyword>
<dbReference type="PANTHER" id="PTHR21700:SF4">
    <property type="entry name" value="TRANSTHYRETIN-LIKE FAMILY PROTEIN"/>
    <property type="match status" value="1"/>
</dbReference>
<accession>A0A0C2GKS7</accession>
<dbReference type="Pfam" id="PF01060">
    <property type="entry name" value="TTR-52"/>
    <property type="match status" value="1"/>
</dbReference>
<evidence type="ECO:0000256" key="4">
    <source>
        <dbReference type="ARBA" id="ARBA00022729"/>
    </source>
</evidence>
<comment type="subcellular location">
    <subcellularLocation>
        <location evidence="1">Secreted</location>
    </subcellularLocation>
</comment>
<evidence type="ECO:0000256" key="1">
    <source>
        <dbReference type="ARBA" id="ARBA00004613"/>
    </source>
</evidence>
<keyword evidence="7" id="KW-1185">Reference proteome</keyword>